<dbReference type="EMBL" id="AVOT02034376">
    <property type="protein sequence ID" value="MBW0528452.1"/>
    <property type="molecule type" value="Genomic_DNA"/>
</dbReference>
<keyword evidence="2" id="KW-1185">Reference proteome</keyword>
<sequence>MREKGAIPLAPNPRWVPHHILATQPLRAKMTQKLKNFHLFQGPTILKQWPLEVSRGHRPPFQRFSPQDKGKPSPILHPGLQELCMRYIGYYIPLCTISPQKSNGDNFKAQLSHWNSSHQSTNLFLKEEFEILHLEIYGDTQKTI</sequence>
<proteinExistence type="predicted"/>
<evidence type="ECO:0000313" key="1">
    <source>
        <dbReference type="EMBL" id="MBW0528452.1"/>
    </source>
</evidence>
<dbReference type="AlphaFoldDB" id="A0A9Q3F212"/>
<organism evidence="1 2">
    <name type="scientific">Austropuccinia psidii MF-1</name>
    <dbReference type="NCBI Taxonomy" id="1389203"/>
    <lineage>
        <taxon>Eukaryota</taxon>
        <taxon>Fungi</taxon>
        <taxon>Dikarya</taxon>
        <taxon>Basidiomycota</taxon>
        <taxon>Pucciniomycotina</taxon>
        <taxon>Pucciniomycetes</taxon>
        <taxon>Pucciniales</taxon>
        <taxon>Sphaerophragmiaceae</taxon>
        <taxon>Austropuccinia</taxon>
    </lineage>
</organism>
<accession>A0A9Q3F212</accession>
<comment type="caution">
    <text evidence="1">The sequence shown here is derived from an EMBL/GenBank/DDBJ whole genome shotgun (WGS) entry which is preliminary data.</text>
</comment>
<reference evidence="1" key="1">
    <citation type="submission" date="2021-03" db="EMBL/GenBank/DDBJ databases">
        <title>Draft genome sequence of rust myrtle Austropuccinia psidii MF-1, a brazilian biotype.</title>
        <authorList>
            <person name="Quecine M.C."/>
            <person name="Pachon D.M.R."/>
            <person name="Bonatelli M.L."/>
            <person name="Correr F.H."/>
            <person name="Franceschini L.M."/>
            <person name="Leite T.F."/>
            <person name="Margarido G.R.A."/>
            <person name="Almeida C.A."/>
            <person name="Ferrarezi J.A."/>
            <person name="Labate C.A."/>
        </authorList>
    </citation>
    <scope>NUCLEOTIDE SEQUENCE</scope>
    <source>
        <strain evidence="1">MF-1</strain>
    </source>
</reference>
<protein>
    <submittedName>
        <fullName evidence="1">Uncharacterized protein</fullName>
    </submittedName>
</protein>
<name>A0A9Q3F212_9BASI</name>
<gene>
    <name evidence="1" type="ORF">O181_068167</name>
</gene>
<evidence type="ECO:0000313" key="2">
    <source>
        <dbReference type="Proteomes" id="UP000765509"/>
    </source>
</evidence>
<dbReference type="Proteomes" id="UP000765509">
    <property type="component" value="Unassembled WGS sequence"/>
</dbReference>